<evidence type="ECO:0000313" key="15">
    <source>
        <dbReference type="Proteomes" id="UP001179363"/>
    </source>
</evidence>
<dbReference type="SUPFAM" id="SSF53244">
    <property type="entry name" value="MurD-like peptide ligases, peptide-binding domain"/>
    <property type="match status" value="1"/>
</dbReference>
<dbReference type="GO" id="GO:0016874">
    <property type="term" value="F:ligase activity"/>
    <property type="evidence" value="ECO:0007669"/>
    <property type="project" value="UniProtKB-KW"/>
</dbReference>
<feature type="binding site" evidence="10">
    <location>
        <begin position="97"/>
        <end position="103"/>
    </location>
    <ligand>
        <name>ATP</name>
        <dbReference type="ChEBI" id="CHEBI:30616"/>
    </ligand>
</feature>
<evidence type="ECO:0000256" key="8">
    <source>
        <dbReference type="ARBA" id="ARBA00023306"/>
    </source>
</evidence>
<comment type="function">
    <text evidence="10 11">Involved in cell wall formation. Catalyzes the final step in the synthesis of UDP-N-acetylmuramoyl-pentapeptide, the precursor of murein.</text>
</comment>
<dbReference type="SUPFAM" id="SSF53623">
    <property type="entry name" value="MurD-like peptide ligases, catalytic domain"/>
    <property type="match status" value="1"/>
</dbReference>
<dbReference type="InterPro" id="IPR035911">
    <property type="entry name" value="MurE/MurF_N"/>
</dbReference>
<dbReference type="NCBIfam" id="TIGR01143">
    <property type="entry name" value="murF"/>
    <property type="match status" value="1"/>
</dbReference>
<evidence type="ECO:0000256" key="5">
    <source>
        <dbReference type="ARBA" id="ARBA00022840"/>
    </source>
</evidence>
<dbReference type="Pfam" id="PF08245">
    <property type="entry name" value="Mur_ligase_M"/>
    <property type="match status" value="1"/>
</dbReference>
<comment type="subcellular location">
    <subcellularLocation>
        <location evidence="10 11">Cytoplasm</location>
    </subcellularLocation>
</comment>
<evidence type="ECO:0000313" key="14">
    <source>
        <dbReference type="EMBL" id="MCF4102218.1"/>
    </source>
</evidence>
<dbReference type="InterPro" id="IPR004101">
    <property type="entry name" value="Mur_ligase_C"/>
</dbReference>
<accession>A0ABS9EH66</accession>
<protein>
    <recommendedName>
        <fullName evidence="10 11">UDP-N-acetylmuramoyl-tripeptide--D-alanyl-D-alanine ligase</fullName>
        <ecNumber evidence="10 11">6.3.2.10</ecNumber>
    </recommendedName>
    <alternativeName>
        <fullName evidence="10">D-alanyl-D-alanine-adding enzyme</fullName>
    </alternativeName>
</protein>
<dbReference type="EMBL" id="JAKGTH010000010">
    <property type="protein sequence ID" value="MCF4102218.1"/>
    <property type="molecule type" value="Genomic_DNA"/>
</dbReference>
<comment type="caution">
    <text evidence="14">The sequence shown here is derived from an EMBL/GenBank/DDBJ whole genome shotgun (WGS) entry which is preliminary data.</text>
</comment>
<feature type="domain" description="Mur ligase central" evidence="13">
    <location>
        <begin position="95"/>
        <end position="274"/>
    </location>
</feature>
<keyword evidence="2 10" id="KW-0436">Ligase</keyword>
<keyword evidence="1 10" id="KW-0963">Cytoplasm</keyword>
<dbReference type="InterPro" id="IPR005863">
    <property type="entry name" value="UDP-N-AcMur_synth"/>
</dbReference>
<keyword evidence="9 10" id="KW-0961">Cell wall biogenesis/degradation</keyword>
<feature type="domain" description="Mur ligase C-terminal" evidence="12">
    <location>
        <begin position="298"/>
        <end position="415"/>
    </location>
</feature>
<evidence type="ECO:0000256" key="6">
    <source>
        <dbReference type="ARBA" id="ARBA00022960"/>
    </source>
</evidence>
<evidence type="ECO:0000259" key="12">
    <source>
        <dbReference type="Pfam" id="PF02875"/>
    </source>
</evidence>
<keyword evidence="8 10" id="KW-0131">Cell cycle</keyword>
<reference evidence="14" key="1">
    <citation type="submission" date="2022-01" db="EMBL/GenBank/DDBJ databases">
        <title>Gillisia lutea sp. nov., isolated from marine plastic residues from the Malvarosa beach (Valencia, Spain).</title>
        <authorList>
            <person name="Vidal-Verdu A."/>
            <person name="Molina-Menor E."/>
            <person name="Satari L."/>
            <person name="Pascual J."/>
            <person name="Pereto J."/>
            <person name="Porcar M."/>
        </authorList>
    </citation>
    <scope>NUCLEOTIDE SEQUENCE</scope>
    <source>
        <strain evidence="14">M10.2A</strain>
    </source>
</reference>
<keyword evidence="6 10" id="KW-0133">Cell shape</keyword>
<dbReference type="Gene3D" id="3.90.190.20">
    <property type="entry name" value="Mur ligase, C-terminal domain"/>
    <property type="match status" value="1"/>
</dbReference>
<evidence type="ECO:0000256" key="1">
    <source>
        <dbReference type="ARBA" id="ARBA00022490"/>
    </source>
</evidence>
<dbReference type="InterPro" id="IPR036565">
    <property type="entry name" value="Mur-like_cat_sf"/>
</dbReference>
<proteinExistence type="inferred from homology"/>
<name>A0ABS9EH66_9FLAO</name>
<keyword evidence="15" id="KW-1185">Reference proteome</keyword>
<evidence type="ECO:0000256" key="7">
    <source>
        <dbReference type="ARBA" id="ARBA00022984"/>
    </source>
</evidence>
<dbReference type="SUPFAM" id="SSF63418">
    <property type="entry name" value="MurE/MurF N-terminal domain"/>
    <property type="match status" value="1"/>
</dbReference>
<dbReference type="HAMAP" id="MF_02019">
    <property type="entry name" value="MurF"/>
    <property type="match status" value="1"/>
</dbReference>
<dbReference type="Pfam" id="PF02875">
    <property type="entry name" value="Mur_ligase_C"/>
    <property type="match status" value="1"/>
</dbReference>
<evidence type="ECO:0000256" key="2">
    <source>
        <dbReference type="ARBA" id="ARBA00022598"/>
    </source>
</evidence>
<evidence type="ECO:0000256" key="10">
    <source>
        <dbReference type="HAMAP-Rule" id="MF_02019"/>
    </source>
</evidence>
<dbReference type="PANTHER" id="PTHR43024:SF1">
    <property type="entry name" value="UDP-N-ACETYLMURAMOYL-TRIPEPTIDE--D-ALANYL-D-ALANINE LIGASE"/>
    <property type="match status" value="1"/>
</dbReference>
<dbReference type="InterPro" id="IPR036615">
    <property type="entry name" value="Mur_ligase_C_dom_sf"/>
</dbReference>
<comment type="catalytic activity">
    <reaction evidence="10 11">
        <text>D-alanyl-D-alanine + UDP-N-acetyl-alpha-D-muramoyl-L-alanyl-gamma-D-glutamyl-meso-2,6-diaminopimelate + ATP = UDP-N-acetyl-alpha-D-muramoyl-L-alanyl-gamma-D-glutamyl-meso-2,6-diaminopimeloyl-D-alanyl-D-alanine + ADP + phosphate + H(+)</text>
        <dbReference type="Rhea" id="RHEA:28374"/>
        <dbReference type="ChEBI" id="CHEBI:15378"/>
        <dbReference type="ChEBI" id="CHEBI:30616"/>
        <dbReference type="ChEBI" id="CHEBI:43474"/>
        <dbReference type="ChEBI" id="CHEBI:57822"/>
        <dbReference type="ChEBI" id="CHEBI:61386"/>
        <dbReference type="ChEBI" id="CHEBI:83905"/>
        <dbReference type="ChEBI" id="CHEBI:456216"/>
        <dbReference type="EC" id="6.3.2.10"/>
    </reaction>
</comment>
<dbReference type="EC" id="6.3.2.10" evidence="10 11"/>
<comment type="similarity">
    <text evidence="10">Belongs to the MurCDEF family. MurF subfamily.</text>
</comment>
<dbReference type="InterPro" id="IPR051046">
    <property type="entry name" value="MurCDEF_CellWall_CoF430Synth"/>
</dbReference>
<dbReference type="RefSeq" id="WP_236134368.1">
    <property type="nucleotide sequence ID" value="NZ_JAKGTH010000010.1"/>
</dbReference>
<organism evidence="14 15">
    <name type="scientific">Gillisia lutea</name>
    <dbReference type="NCBI Taxonomy" id="2909668"/>
    <lineage>
        <taxon>Bacteria</taxon>
        <taxon>Pseudomonadati</taxon>
        <taxon>Bacteroidota</taxon>
        <taxon>Flavobacteriia</taxon>
        <taxon>Flavobacteriales</taxon>
        <taxon>Flavobacteriaceae</taxon>
        <taxon>Gillisia</taxon>
    </lineage>
</organism>
<keyword evidence="7 10" id="KW-0573">Peptidoglycan synthesis</keyword>
<evidence type="ECO:0000256" key="4">
    <source>
        <dbReference type="ARBA" id="ARBA00022741"/>
    </source>
</evidence>
<gene>
    <name evidence="10 14" type="primary">murF</name>
    <name evidence="14" type="ORF">L1I30_11115</name>
</gene>
<evidence type="ECO:0000259" key="13">
    <source>
        <dbReference type="Pfam" id="PF08245"/>
    </source>
</evidence>
<evidence type="ECO:0000256" key="9">
    <source>
        <dbReference type="ARBA" id="ARBA00023316"/>
    </source>
</evidence>
<dbReference type="InterPro" id="IPR013221">
    <property type="entry name" value="Mur_ligase_cen"/>
</dbReference>
<keyword evidence="4 10" id="KW-0547">Nucleotide-binding</keyword>
<evidence type="ECO:0000256" key="11">
    <source>
        <dbReference type="RuleBase" id="RU004136"/>
    </source>
</evidence>
<keyword evidence="5 10" id="KW-0067">ATP-binding</keyword>
<dbReference type="Gene3D" id="3.40.1390.10">
    <property type="entry name" value="MurE/MurF, N-terminal domain"/>
    <property type="match status" value="1"/>
</dbReference>
<dbReference type="PANTHER" id="PTHR43024">
    <property type="entry name" value="UDP-N-ACETYLMURAMOYL-TRIPEPTIDE--D-ALANYL-D-ALANINE LIGASE"/>
    <property type="match status" value="1"/>
</dbReference>
<dbReference type="Proteomes" id="UP001179363">
    <property type="component" value="Unassembled WGS sequence"/>
</dbReference>
<evidence type="ECO:0000256" key="3">
    <source>
        <dbReference type="ARBA" id="ARBA00022618"/>
    </source>
</evidence>
<dbReference type="Gene3D" id="3.40.1190.10">
    <property type="entry name" value="Mur-like, catalytic domain"/>
    <property type="match status" value="1"/>
</dbReference>
<keyword evidence="3 10" id="KW-0132">Cell division</keyword>
<comment type="pathway">
    <text evidence="10 11">Cell wall biogenesis; peptidoglycan biosynthesis.</text>
</comment>
<sequence>MEINQLYQIFLQSKGVATDTRSIQTKQLFFALKGDNFNGNLFAEQAVAKSQYYAVVDDEELAKDDRYILVSNTLETLATLANYHRNQLGIPILAITGSNGKTTTKELIHAVLRRKFETVATLGNLNNHIGVPLTLFSMKETTEFGIVEMGANRPKEIEALCKIANPDFGYITNFGKAHLEGFGSIEGVIKAKSELYTYLKDNSKLLFLNLDDPIQKKQLAYKNTFSFGSAPDADMQVNYSNNSQTAQVVVKDTLYTSLLTGNYNAINIAAAISVGHYFKVPKEAIKKAIAGYTPKNNRSQIIKLGKTSLLMDAYNANPTSMTAALNSFNKYAAVNKTVILGDMFELGTSAAEEHQNIANLALDMDFEQIYLVGENFNQVKNTDNRIRKFSKFSELEQTLIDTDLSNRFILIKGSRGMALERIVEVLKRKEA</sequence>